<dbReference type="InterPro" id="IPR011009">
    <property type="entry name" value="Kinase-like_dom_sf"/>
</dbReference>
<dbReference type="GO" id="GO:0016301">
    <property type="term" value="F:kinase activity"/>
    <property type="evidence" value="ECO:0007669"/>
    <property type="project" value="UniProtKB-KW"/>
</dbReference>
<dbReference type="Gene3D" id="3.30.10.20">
    <property type="match status" value="3"/>
</dbReference>
<dbReference type="PROSITE" id="PS50011">
    <property type="entry name" value="PROTEIN_KINASE_DOM"/>
    <property type="match status" value="1"/>
</dbReference>
<dbReference type="EC" id="2.7.11.1" evidence="1"/>
<evidence type="ECO:0000256" key="5">
    <source>
        <dbReference type="ARBA" id="ARBA00022741"/>
    </source>
</evidence>
<comment type="catalytic activity">
    <reaction evidence="9">
        <text>L-seryl-[protein] + ATP = O-phospho-L-seryl-[protein] + ADP + H(+)</text>
        <dbReference type="Rhea" id="RHEA:17989"/>
        <dbReference type="Rhea" id="RHEA-COMP:9863"/>
        <dbReference type="Rhea" id="RHEA-COMP:11604"/>
        <dbReference type="ChEBI" id="CHEBI:15378"/>
        <dbReference type="ChEBI" id="CHEBI:29999"/>
        <dbReference type="ChEBI" id="CHEBI:30616"/>
        <dbReference type="ChEBI" id="CHEBI:83421"/>
        <dbReference type="ChEBI" id="CHEBI:456216"/>
        <dbReference type="EC" id="2.7.11.1"/>
    </reaction>
</comment>
<dbReference type="PROSITE" id="PS51178">
    <property type="entry name" value="PASTA"/>
    <property type="match status" value="2"/>
</dbReference>
<dbReference type="InterPro" id="IPR017441">
    <property type="entry name" value="Protein_kinase_ATP_BS"/>
</dbReference>
<dbReference type="Gene3D" id="3.30.200.20">
    <property type="entry name" value="Phosphorylase Kinase, domain 1"/>
    <property type="match status" value="1"/>
</dbReference>
<keyword evidence="16" id="KW-1185">Reference proteome</keyword>
<name>A0ABP7ZSS4_9MICO</name>
<evidence type="ECO:0000256" key="9">
    <source>
        <dbReference type="ARBA" id="ARBA00048679"/>
    </source>
</evidence>
<dbReference type="InterPro" id="IPR000719">
    <property type="entry name" value="Prot_kinase_dom"/>
</dbReference>
<protein>
    <recommendedName>
        <fullName evidence="1">non-specific serine/threonine protein kinase</fullName>
        <ecNumber evidence="1">2.7.11.1</ecNumber>
    </recommendedName>
</protein>
<evidence type="ECO:0000256" key="11">
    <source>
        <dbReference type="SAM" id="MobiDB-lite"/>
    </source>
</evidence>
<keyword evidence="4" id="KW-0677">Repeat</keyword>
<evidence type="ECO:0000256" key="12">
    <source>
        <dbReference type="SAM" id="Phobius"/>
    </source>
</evidence>
<evidence type="ECO:0000256" key="2">
    <source>
        <dbReference type="ARBA" id="ARBA00022527"/>
    </source>
</evidence>
<dbReference type="Pfam" id="PF03793">
    <property type="entry name" value="PASTA"/>
    <property type="match status" value="3"/>
</dbReference>
<dbReference type="SUPFAM" id="SSF56112">
    <property type="entry name" value="Protein kinase-like (PK-like)"/>
    <property type="match status" value="1"/>
</dbReference>
<evidence type="ECO:0000256" key="1">
    <source>
        <dbReference type="ARBA" id="ARBA00012513"/>
    </source>
</evidence>
<dbReference type="Proteomes" id="UP001501079">
    <property type="component" value="Unassembled WGS sequence"/>
</dbReference>
<evidence type="ECO:0000259" key="14">
    <source>
        <dbReference type="PROSITE" id="PS51178"/>
    </source>
</evidence>
<dbReference type="InterPro" id="IPR008271">
    <property type="entry name" value="Ser/Thr_kinase_AS"/>
</dbReference>
<evidence type="ECO:0000256" key="8">
    <source>
        <dbReference type="ARBA" id="ARBA00047899"/>
    </source>
</evidence>
<reference evidence="16" key="1">
    <citation type="journal article" date="2019" name="Int. J. Syst. Evol. Microbiol.">
        <title>The Global Catalogue of Microorganisms (GCM) 10K type strain sequencing project: providing services to taxonomists for standard genome sequencing and annotation.</title>
        <authorList>
            <consortium name="The Broad Institute Genomics Platform"/>
            <consortium name="The Broad Institute Genome Sequencing Center for Infectious Disease"/>
            <person name="Wu L."/>
            <person name="Ma J."/>
        </authorList>
    </citation>
    <scope>NUCLEOTIDE SEQUENCE [LARGE SCALE GENOMIC DNA]</scope>
    <source>
        <strain evidence="16">JCM 17591</strain>
    </source>
</reference>
<evidence type="ECO:0000256" key="3">
    <source>
        <dbReference type="ARBA" id="ARBA00022679"/>
    </source>
</evidence>
<dbReference type="PROSITE" id="PS00107">
    <property type="entry name" value="PROTEIN_KINASE_ATP"/>
    <property type="match status" value="1"/>
</dbReference>
<organism evidence="15 16">
    <name type="scientific">Gryllotalpicola koreensis</name>
    <dbReference type="NCBI Taxonomy" id="993086"/>
    <lineage>
        <taxon>Bacteria</taxon>
        <taxon>Bacillati</taxon>
        <taxon>Actinomycetota</taxon>
        <taxon>Actinomycetes</taxon>
        <taxon>Micrococcales</taxon>
        <taxon>Microbacteriaceae</taxon>
        <taxon>Gryllotalpicola</taxon>
    </lineage>
</organism>
<dbReference type="SMART" id="SM00220">
    <property type="entry name" value="S_TKc"/>
    <property type="match status" value="1"/>
</dbReference>
<proteinExistence type="predicted"/>
<dbReference type="Pfam" id="PF00069">
    <property type="entry name" value="Pkinase"/>
    <property type="match status" value="1"/>
</dbReference>
<feature type="binding site" evidence="10">
    <location>
        <position position="49"/>
    </location>
    <ligand>
        <name>ATP</name>
        <dbReference type="ChEBI" id="CHEBI:30616"/>
    </ligand>
</feature>
<gene>
    <name evidence="15" type="primary">pknB_1</name>
    <name evidence="15" type="ORF">GCM10022287_05960</name>
</gene>
<comment type="caution">
    <text evidence="15">The sequence shown here is derived from an EMBL/GenBank/DDBJ whole genome shotgun (WGS) entry which is preliminary data.</text>
</comment>
<dbReference type="PROSITE" id="PS00108">
    <property type="entry name" value="PROTEIN_KINASE_ST"/>
    <property type="match status" value="1"/>
</dbReference>
<dbReference type="SMART" id="SM00740">
    <property type="entry name" value="PASTA"/>
    <property type="match status" value="2"/>
</dbReference>
<keyword evidence="12" id="KW-0812">Transmembrane</keyword>
<evidence type="ECO:0000256" key="10">
    <source>
        <dbReference type="PROSITE-ProRule" id="PRU10141"/>
    </source>
</evidence>
<evidence type="ECO:0000313" key="15">
    <source>
        <dbReference type="EMBL" id="GAA4169445.1"/>
    </source>
</evidence>
<evidence type="ECO:0000256" key="7">
    <source>
        <dbReference type="ARBA" id="ARBA00022840"/>
    </source>
</evidence>
<comment type="catalytic activity">
    <reaction evidence="8">
        <text>L-threonyl-[protein] + ATP = O-phospho-L-threonyl-[protein] + ADP + H(+)</text>
        <dbReference type="Rhea" id="RHEA:46608"/>
        <dbReference type="Rhea" id="RHEA-COMP:11060"/>
        <dbReference type="Rhea" id="RHEA-COMP:11605"/>
        <dbReference type="ChEBI" id="CHEBI:15378"/>
        <dbReference type="ChEBI" id="CHEBI:30013"/>
        <dbReference type="ChEBI" id="CHEBI:30616"/>
        <dbReference type="ChEBI" id="CHEBI:61977"/>
        <dbReference type="ChEBI" id="CHEBI:456216"/>
        <dbReference type="EC" id="2.7.11.1"/>
    </reaction>
</comment>
<dbReference type="RefSeq" id="WP_344751784.1">
    <property type="nucleotide sequence ID" value="NZ_BAABBW010000001.1"/>
</dbReference>
<evidence type="ECO:0000256" key="6">
    <source>
        <dbReference type="ARBA" id="ARBA00022777"/>
    </source>
</evidence>
<dbReference type="CDD" id="cd06577">
    <property type="entry name" value="PASTA_pknB"/>
    <property type="match status" value="3"/>
</dbReference>
<dbReference type="NCBIfam" id="NF033483">
    <property type="entry name" value="PknB_PASTA_kin"/>
    <property type="match status" value="1"/>
</dbReference>
<keyword evidence="3" id="KW-0808">Transferase</keyword>
<evidence type="ECO:0000259" key="13">
    <source>
        <dbReference type="PROSITE" id="PS50011"/>
    </source>
</evidence>
<evidence type="ECO:0000313" key="16">
    <source>
        <dbReference type="Proteomes" id="UP001501079"/>
    </source>
</evidence>
<feature type="domain" description="PASTA" evidence="14">
    <location>
        <begin position="371"/>
        <end position="437"/>
    </location>
</feature>
<dbReference type="PANTHER" id="PTHR43289">
    <property type="entry name" value="MITOGEN-ACTIVATED PROTEIN KINASE KINASE KINASE 20-RELATED"/>
    <property type="match status" value="1"/>
</dbReference>
<feature type="domain" description="PASTA" evidence="14">
    <location>
        <begin position="438"/>
        <end position="505"/>
    </location>
</feature>
<dbReference type="EMBL" id="BAABBW010000001">
    <property type="protein sequence ID" value="GAA4169445.1"/>
    <property type="molecule type" value="Genomic_DNA"/>
</dbReference>
<dbReference type="CDD" id="cd14014">
    <property type="entry name" value="STKc_PknB_like"/>
    <property type="match status" value="1"/>
</dbReference>
<feature type="transmembrane region" description="Helical" evidence="12">
    <location>
        <begin position="340"/>
        <end position="362"/>
    </location>
</feature>
<keyword evidence="12" id="KW-1133">Transmembrane helix</keyword>
<accession>A0ABP7ZSS4</accession>
<keyword evidence="5 10" id="KW-0547">Nucleotide-binding</keyword>
<dbReference type="Gene3D" id="1.10.510.10">
    <property type="entry name" value="Transferase(Phosphotransferase) domain 1"/>
    <property type="match status" value="1"/>
</dbReference>
<dbReference type="InterPro" id="IPR005543">
    <property type="entry name" value="PASTA_dom"/>
</dbReference>
<evidence type="ECO:0000256" key="4">
    <source>
        <dbReference type="ARBA" id="ARBA00022737"/>
    </source>
</evidence>
<keyword evidence="7 10" id="KW-0067">ATP-binding</keyword>
<feature type="region of interest" description="Disordered" evidence="11">
    <location>
        <begin position="534"/>
        <end position="555"/>
    </location>
</feature>
<dbReference type="PANTHER" id="PTHR43289:SF6">
    <property type="entry name" value="SERINE_THREONINE-PROTEIN KINASE NEKL-3"/>
    <property type="match status" value="1"/>
</dbReference>
<keyword evidence="2" id="KW-0723">Serine/threonine-protein kinase</keyword>
<keyword evidence="12" id="KW-0472">Membrane</keyword>
<sequence>MSTEELAVTPDTRRVIAGRYQVGELLGRGGMSDVFKGIDSRLGRTVAIKLLKPQLATDPAFRTRFRQEAQAAARMAHPTIVRVFDAGEDTVREANGTEVQAPFIIMEFVDGAPLDELVARGQIDPVHAIRIADGILTALEYSHRAGVVHRDIKPANVMITRQGQVKVMDFGIARAITETSASLSQTTAILGTANYFSPEQAKGEQVDARTDLYSTGVVLFEMLTGRPPFSGETPVAVAYQHISEIPAKPSSINPRVSPALDAVLRKALQKDRFERYQTAAEFRADLETAAQGKVPRAPRHPDRSDALFGPPPAQVSKAEATIRQLADDTAQPRTQSRPPALWIIAGVILVMSVLSGLLIWVFEHNPSEVISASSATVPSVENDSLAQAQQAIKEAHLKIVVEYEASADVPKGAVTRTDPAAGFVTTRNTQVTVWVSSGAPTIQVPNVVDMNDKDAQKKLTDLGFKIGYVHQQDDQSKPAGTVLSTDPAANTAAHKGDTINLTESNGLVQVPDVTRQPIQQAQTALTALGLNVQPPQSDPSCPVQPGTPVSKQSIVGDQPQGASITIYYCLGSANG</sequence>
<feature type="region of interest" description="Disordered" evidence="11">
    <location>
        <begin position="287"/>
        <end position="313"/>
    </location>
</feature>
<feature type="domain" description="Protein kinase" evidence="13">
    <location>
        <begin position="20"/>
        <end position="289"/>
    </location>
</feature>
<keyword evidence="6 15" id="KW-0418">Kinase</keyword>